<accession>M4B583</accession>
<dbReference type="Proteomes" id="UP000011713">
    <property type="component" value="Unassembled WGS sequence"/>
</dbReference>
<organism evidence="1 2">
    <name type="scientific">Hyaloperonospora arabidopsidis (strain Emoy2)</name>
    <name type="common">Downy mildew agent</name>
    <name type="synonym">Peronospora arabidopsidis</name>
    <dbReference type="NCBI Taxonomy" id="559515"/>
    <lineage>
        <taxon>Eukaryota</taxon>
        <taxon>Sar</taxon>
        <taxon>Stramenopiles</taxon>
        <taxon>Oomycota</taxon>
        <taxon>Peronosporomycetes</taxon>
        <taxon>Peronosporales</taxon>
        <taxon>Peronosporaceae</taxon>
        <taxon>Hyaloperonospora</taxon>
    </lineage>
</organism>
<evidence type="ECO:0000313" key="2">
    <source>
        <dbReference type="Proteomes" id="UP000011713"/>
    </source>
</evidence>
<proteinExistence type="predicted"/>
<sequence length="157" mass="17823">MTGETLRAFEHSINSEIQLSVIREHTTHADERLRELCTGWDALADDQYGQVSWKTTVNIQRIGKFKKLQPELLCATVVESLSDLDHWGFLNVLCVLLPRIVTVEDEMTVVMPQSKAGLYHVSKKVRAAVFSIICEPANWQPEVNHTARDGHLPDPQY</sequence>
<keyword evidence="2" id="KW-1185">Reference proteome</keyword>
<reference evidence="1" key="2">
    <citation type="submission" date="2015-06" db="UniProtKB">
        <authorList>
            <consortium name="EnsemblProtists"/>
        </authorList>
    </citation>
    <scope>IDENTIFICATION</scope>
    <source>
        <strain evidence="1">Emoy2</strain>
    </source>
</reference>
<dbReference type="HOGENOM" id="CLU_093659_0_0_1"/>
<dbReference type="VEuPathDB" id="FungiDB:HpaG801433"/>
<reference evidence="2" key="1">
    <citation type="journal article" date="2010" name="Science">
        <title>Signatures of adaptation to obligate biotrophy in the Hyaloperonospora arabidopsidis genome.</title>
        <authorList>
            <person name="Baxter L."/>
            <person name="Tripathy S."/>
            <person name="Ishaque N."/>
            <person name="Boot N."/>
            <person name="Cabral A."/>
            <person name="Kemen E."/>
            <person name="Thines M."/>
            <person name="Ah-Fong A."/>
            <person name="Anderson R."/>
            <person name="Badejoko W."/>
            <person name="Bittner-Eddy P."/>
            <person name="Boore J.L."/>
            <person name="Chibucos M.C."/>
            <person name="Coates M."/>
            <person name="Dehal P."/>
            <person name="Delehaunty K."/>
            <person name="Dong S."/>
            <person name="Downton P."/>
            <person name="Dumas B."/>
            <person name="Fabro G."/>
            <person name="Fronick C."/>
            <person name="Fuerstenberg S.I."/>
            <person name="Fulton L."/>
            <person name="Gaulin E."/>
            <person name="Govers F."/>
            <person name="Hughes L."/>
            <person name="Humphray S."/>
            <person name="Jiang R.H."/>
            <person name="Judelson H."/>
            <person name="Kamoun S."/>
            <person name="Kyung K."/>
            <person name="Meijer H."/>
            <person name="Minx P."/>
            <person name="Morris P."/>
            <person name="Nelson J."/>
            <person name="Phuntumart V."/>
            <person name="Qutob D."/>
            <person name="Rehmany A."/>
            <person name="Rougon-Cardoso A."/>
            <person name="Ryden P."/>
            <person name="Torto-Alalibo T."/>
            <person name="Studholme D."/>
            <person name="Wang Y."/>
            <person name="Win J."/>
            <person name="Wood J."/>
            <person name="Clifton S.W."/>
            <person name="Rogers J."/>
            <person name="Van den Ackerveken G."/>
            <person name="Jones J.D."/>
            <person name="McDowell J.M."/>
            <person name="Beynon J."/>
            <person name="Tyler B.M."/>
        </authorList>
    </citation>
    <scope>NUCLEOTIDE SEQUENCE [LARGE SCALE GENOMIC DNA]</scope>
    <source>
        <strain evidence="2">Emoy2</strain>
    </source>
</reference>
<evidence type="ECO:0000313" key="1">
    <source>
        <dbReference type="EnsemblProtists" id="HpaP801433"/>
    </source>
</evidence>
<dbReference type="EnsemblProtists" id="HpaT801433">
    <property type="protein sequence ID" value="HpaP801433"/>
    <property type="gene ID" value="HpaG801433"/>
</dbReference>
<dbReference type="EMBL" id="JH598325">
    <property type="status" value="NOT_ANNOTATED_CDS"/>
    <property type="molecule type" value="Genomic_DNA"/>
</dbReference>
<dbReference type="AlphaFoldDB" id="M4B583"/>
<name>M4B583_HYAAE</name>
<protein>
    <submittedName>
        <fullName evidence="1">Uncharacterized protein</fullName>
    </submittedName>
</protein>
<dbReference type="InParanoid" id="M4B583"/>